<keyword evidence="2" id="KW-1185">Reference proteome</keyword>
<dbReference type="GO" id="GO:0016706">
    <property type="term" value="F:2-oxoglutarate-dependent dioxygenase activity"/>
    <property type="evidence" value="ECO:0007669"/>
    <property type="project" value="UniProtKB-ARBA"/>
</dbReference>
<dbReference type="Proteomes" id="UP000639396">
    <property type="component" value="Unassembled WGS sequence"/>
</dbReference>
<name>A0A927C7G3_9BACL</name>
<evidence type="ECO:0000313" key="2">
    <source>
        <dbReference type="Proteomes" id="UP000639396"/>
    </source>
</evidence>
<keyword evidence="1" id="KW-0560">Oxidoreductase</keyword>
<proteinExistence type="predicted"/>
<organism evidence="1 2">
    <name type="scientific">Paenibacillus oceani</name>
    <dbReference type="NCBI Taxonomy" id="2772510"/>
    <lineage>
        <taxon>Bacteria</taxon>
        <taxon>Bacillati</taxon>
        <taxon>Bacillota</taxon>
        <taxon>Bacilli</taxon>
        <taxon>Bacillales</taxon>
        <taxon>Paenibacillaceae</taxon>
        <taxon>Paenibacillus</taxon>
    </lineage>
</organism>
<dbReference type="GO" id="GO:0005506">
    <property type="term" value="F:iron ion binding"/>
    <property type="evidence" value="ECO:0007669"/>
    <property type="project" value="UniProtKB-ARBA"/>
</dbReference>
<evidence type="ECO:0000313" key="1">
    <source>
        <dbReference type="EMBL" id="MBD2861427.1"/>
    </source>
</evidence>
<dbReference type="AlphaFoldDB" id="A0A927C7G3"/>
<comment type="caution">
    <text evidence="1">The sequence shown here is derived from an EMBL/GenBank/DDBJ whole genome shotgun (WGS) entry which is preliminary data.</text>
</comment>
<sequence length="263" mass="29644">MSTTMEQTILTDEQIRFYRENGFVQVDGVLNAEELEELREYLGEAMQADQDNSFSTDKEGGAYYRVLNQKVNTWRDHGGMAKYVLHPRFAGLAKQLTGASAIRLFHDHALYKMPGDSKPTPWHQDMPYWPMNEKGSLSIWITLDDVDERNGCMMFVPGSQKAGKLKGIDFINPQDIKEYVEDPEIAAKQPVIVRMKAGSCTFHDGLTFHYAHSNQTDAPRRVLAIIYMPDGTTYSGKGHPVTNGEALTADQPIRGRLFPVLAK</sequence>
<dbReference type="InterPro" id="IPR008775">
    <property type="entry name" value="Phytyl_CoA_dOase-like"/>
</dbReference>
<dbReference type="RefSeq" id="WP_190925457.1">
    <property type="nucleotide sequence ID" value="NZ_JACXJA010000006.1"/>
</dbReference>
<dbReference type="Gene3D" id="2.60.120.620">
    <property type="entry name" value="q2cbj1_9rhob like domain"/>
    <property type="match status" value="1"/>
</dbReference>
<gene>
    <name evidence="1" type="ORF">IDH45_05400</name>
</gene>
<dbReference type="SUPFAM" id="SSF51197">
    <property type="entry name" value="Clavaminate synthase-like"/>
    <property type="match status" value="1"/>
</dbReference>
<dbReference type="Pfam" id="PF05721">
    <property type="entry name" value="PhyH"/>
    <property type="match status" value="1"/>
</dbReference>
<keyword evidence="1" id="KW-0223">Dioxygenase</keyword>
<reference evidence="1" key="1">
    <citation type="submission" date="2020-09" db="EMBL/GenBank/DDBJ databases">
        <title>A novel bacterium of genus Paenibacillus, isolated from South China Sea.</title>
        <authorList>
            <person name="Huang H."/>
            <person name="Mo K."/>
            <person name="Hu Y."/>
        </authorList>
    </citation>
    <scope>NUCLEOTIDE SEQUENCE</scope>
    <source>
        <strain evidence="1">IB182363</strain>
    </source>
</reference>
<protein>
    <submittedName>
        <fullName evidence="1">Phytanoyl-CoA dioxygenase family protein</fullName>
    </submittedName>
</protein>
<dbReference type="PANTHER" id="PTHR20883">
    <property type="entry name" value="PHYTANOYL-COA DIOXYGENASE DOMAIN CONTAINING 1"/>
    <property type="match status" value="1"/>
</dbReference>
<accession>A0A927C7G3</accession>
<dbReference type="PANTHER" id="PTHR20883:SF48">
    <property type="entry name" value="ECTOINE DIOXYGENASE"/>
    <property type="match status" value="1"/>
</dbReference>
<dbReference type="EMBL" id="JACXJA010000006">
    <property type="protein sequence ID" value="MBD2861427.1"/>
    <property type="molecule type" value="Genomic_DNA"/>
</dbReference>